<evidence type="ECO:0000313" key="3">
    <source>
        <dbReference type="Proteomes" id="UP000266723"/>
    </source>
</evidence>
<name>A0ABQ7C9I7_BRACR</name>
<proteinExistence type="predicted"/>
<keyword evidence="3" id="KW-1185">Reference proteome</keyword>
<evidence type="ECO:0000256" key="1">
    <source>
        <dbReference type="SAM" id="MobiDB-lite"/>
    </source>
</evidence>
<protein>
    <submittedName>
        <fullName evidence="2">Uncharacterized protein</fullName>
    </submittedName>
</protein>
<dbReference type="Proteomes" id="UP000266723">
    <property type="component" value="Unassembled WGS sequence"/>
</dbReference>
<comment type="caution">
    <text evidence="2">The sequence shown here is derived from an EMBL/GenBank/DDBJ whole genome shotgun (WGS) entry which is preliminary data.</text>
</comment>
<feature type="region of interest" description="Disordered" evidence="1">
    <location>
        <begin position="1"/>
        <end position="36"/>
    </location>
</feature>
<evidence type="ECO:0000313" key="2">
    <source>
        <dbReference type="EMBL" id="KAF3548249.1"/>
    </source>
</evidence>
<feature type="compositionally biased region" description="Polar residues" evidence="1">
    <location>
        <begin position="12"/>
        <end position="30"/>
    </location>
</feature>
<dbReference type="EMBL" id="QGKV02000832">
    <property type="protein sequence ID" value="KAF3548249.1"/>
    <property type="molecule type" value="Genomic_DNA"/>
</dbReference>
<gene>
    <name evidence="2" type="ORF">DY000_02008467</name>
</gene>
<reference evidence="2 3" key="1">
    <citation type="journal article" date="2020" name="BMC Genomics">
        <title>Intraspecific diversification of the crop wild relative Brassica cretica Lam. using demographic model selection.</title>
        <authorList>
            <person name="Kioukis A."/>
            <person name="Michalopoulou V.A."/>
            <person name="Briers L."/>
            <person name="Pirintsos S."/>
            <person name="Studholme D.J."/>
            <person name="Pavlidis P."/>
            <person name="Sarris P.F."/>
        </authorList>
    </citation>
    <scope>NUCLEOTIDE SEQUENCE [LARGE SCALE GENOMIC DNA]</scope>
    <source>
        <strain evidence="3">cv. PFS-1207/04</strain>
    </source>
</reference>
<organism evidence="2 3">
    <name type="scientific">Brassica cretica</name>
    <name type="common">Mustard</name>
    <dbReference type="NCBI Taxonomy" id="69181"/>
    <lineage>
        <taxon>Eukaryota</taxon>
        <taxon>Viridiplantae</taxon>
        <taxon>Streptophyta</taxon>
        <taxon>Embryophyta</taxon>
        <taxon>Tracheophyta</taxon>
        <taxon>Spermatophyta</taxon>
        <taxon>Magnoliopsida</taxon>
        <taxon>eudicotyledons</taxon>
        <taxon>Gunneridae</taxon>
        <taxon>Pentapetalae</taxon>
        <taxon>rosids</taxon>
        <taxon>malvids</taxon>
        <taxon>Brassicales</taxon>
        <taxon>Brassicaceae</taxon>
        <taxon>Brassiceae</taxon>
        <taxon>Brassica</taxon>
    </lineage>
</organism>
<sequence>MARSWDTPKPTAGSSSVTSGQFHPSSTTRPKQMKQELMTTLVVPPLTLCPNHLLMMHSSASQTLRA</sequence>
<accession>A0ABQ7C9I7</accession>